<sequence length="46" mass="4970">MTPSSARSIGRDRAQEACEPSSRIVRHPTKRAARSDGSVYPTKLAA</sequence>
<evidence type="ECO:0000313" key="3">
    <source>
        <dbReference type="Proteomes" id="UP000006001"/>
    </source>
</evidence>
<feature type="region of interest" description="Disordered" evidence="1">
    <location>
        <begin position="1"/>
        <end position="46"/>
    </location>
</feature>
<dbReference type="HOGENOM" id="CLU_3189087_0_0_11"/>
<dbReference type="AlphaFoldDB" id="D0WI73"/>
<dbReference type="EMBL" id="ACUX02000016">
    <property type="protein sequence ID" value="EEZ60740.1"/>
    <property type="molecule type" value="Genomic_DNA"/>
</dbReference>
<dbReference type="STRING" id="649764.HMPREF0762_01545"/>
<dbReference type="Proteomes" id="UP000006001">
    <property type="component" value="Unassembled WGS sequence"/>
</dbReference>
<evidence type="ECO:0000313" key="2">
    <source>
        <dbReference type="EMBL" id="EEZ60740.1"/>
    </source>
</evidence>
<protein>
    <submittedName>
        <fullName evidence="2">Uncharacterized protein</fullName>
    </submittedName>
</protein>
<organism evidence="2 3">
    <name type="scientific">Slackia exigua (strain ATCC 700122 / DSM 15923 / CIP 105133 / JCM 11022 / KCTC 5966 / S-7)</name>
    <dbReference type="NCBI Taxonomy" id="649764"/>
    <lineage>
        <taxon>Bacteria</taxon>
        <taxon>Bacillati</taxon>
        <taxon>Actinomycetota</taxon>
        <taxon>Coriobacteriia</taxon>
        <taxon>Eggerthellales</taxon>
        <taxon>Eggerthellaceae</taxon>
        <taxon>Slackia</taxon>
    </lineage>
</organism>
<accession>D0WI73</accession>
<comment type="caution">
    <text evidence="2">The sequence shown here is derived from an EMBL/GenBank/DDBJ whole genome shotgun (WGS) entry which is preliminary data.</text>
</comment>
<keyword evidence="3" id="KW-1185">Reference proteome</keyword>
<reference evidence="2" key="1">
    <citation type="submission" date="2009-10" db="EMBL/GenBank/DDBJ databases">
        <authorList>
            <person name="Weinstock G."/>
            <person name="Sodergren E."/>
            <person name="Clifton S."/>
            <person name="Fulton L."/>
            <person name="Fulton B."/>
            <person name="Courtney L."/>
            <person name="Fronick C."/>
            <person name="Harrison M."/>
            <person name="Strong C."/>
            <person name="Farmer C."/>
            <person name="Delahaunty K."/>
            <person name="Markovic C."/>
            <person name="Hall O."/>
            <person name="Minx P."/>
            <person name="Tomlinson C."/>
            <person name="Mitreva M."/>
            <person name="Nelson J."/>
            <person name="Hou S."/>
            <person name="Wollam A."/>
            <person name="Pepin K.H."/>
            <person name="Johnson M."/>
            <person name="Bhonagiri V."/>
            <person name="Nash W.E."/>
            <person name="Warren W."/>
            <person name="Chinwalla A."/>
            <person name="Mardis E.R."/>
            <person name="Wilson R.K."/>
        </authorList>
    </citation>
    <scope>NUCLEOTIDE SEQUENCE [LARGE SCALE GENOMIC DNA]</scope>
    <source>
        <strain evidence="2">ATCC 700122</strain>
    </source>
</reference>
<gene>
    <name evidence="2" type="ORF">HMPREF0762_01545</name>
</gene>
<name>D0WI73_SLAES</name>
<proteinExistence type="predicted"/>
<evidence type="ECO:0000256" key="1">
    <source>
        <dbReference type="SAM" id="MobiDB-lite"/>
    </source>
</evidence>